<organism evidence="1 2">
    <name type="scientific">Lupinus luteus</name>
    <name type="common">European yellow lupine</name>
    <dbReference type="NCBI Taxonomy" id="3873"/>
    <lineage>
        <taxon>Eukaryota</taxon>
        <taxon>Viridiplantae</taxon>
        <taxon>Streptophyta</taxon>
        <taxon>Embryophyta</taxon>
        <taxon>Tracheophyta</taxon>
        <taxon>Spermatophyta</taxon>
        <taxon>Magnoliopsida</taxon>
        <taxon>eudicotyledons</taxon>
        <taxon>Gunneridae</taxon>
        <taxon>Pentapetalae</taxon>
        <taxon>rosids</taxon>
        <taxon>fabids</taxon>
        <taxon>Fabales</taxon>
        <taxon>Fabaceae</taxon>
        <taxon>Papilionoideae</taxon>
        <taxon>50 kb inversion clade</taxon>
        <taxon>genistoids sensu lato</taxon>
        <taxon>core genistoids</taxon>
        <taxon>Genisteae</taxon>
        <taxon>Lupinus</taxon>
    </lineage>
</organism>
<dbReference type="EMBL" id="CAXHTB010000012">
    <property type="protein sequence ID" value="CAL0316977.1"/>
    <property type="molecule type" value="Genomic_DNA"/>
</dbReference>
<protein>
    <submittedName>
        <fullName evidence="1">Uncharacterized protein</fullName>
    </submittedName>
</protein>
<comment type="caution">
    <text evidence="1">The sequence shown here is derived from an EMBL/GenBank/DDBJ whole genome shotgun (WGS) entry which is preliminary data.</text>
</comment>
<evidence type="ECO:0000313" key="1">
    <source>
        <dbReference type="EMBL" id="CAL0316977.1"/>
    </source>
</evidence>
<accession>A0AAV1X7J7</accession>
<proteinExistence type="predicted"/>
<reference evidence="1 2" key="1">
    <citation type="submission" date="2024-03" db="EMBL/GenBank/DDBJ databases">
        <authorList>
            <person name="Martinez-Hernandez J."/>
        </authorList>
    </citation>
    <scope>NUCLEOTIDE SEQUENCE [LARGE SCALE GENOMIC DNA]</scope>
</reference>
<sequence length="61" mass="7167">MFGMQINWKLKETHLMDHIQINLAISLIMLNLGFHTNENTKVLKYGGYDYNIRKLIGFPTK</sequence>
<evidence type="ECO:0000313" key="2">
    <source>
        <dbReference type="Proteomes" id="UP001497480"/>
    </source>
</evidence>
<gene>
    <name evidence="1" type="ORF">LLUT_LOCUS18037</name>
</gene>
<keyword evidence="2" id="KW-1185">Reference proteome</keyword>
<dbReference type="AlphaFoldDB" id="A0AAV1X7J7"/>
<name>A0AAV1X7J7_LUPLU</name>
<dbReference type="Proteomes" id="UP001497480">
    <property type="component" value="Unassembled WGS sequence"/>
</dbReference>